<keyword evidence="4" id="KW-1185">Reference proteome</keyword>
<proteinExistence type="predicted"/>
<accession>A0A518DFB6</accession>
<name>A0A518DFB6_9BACT</name>
<dbReference type="InterPro" id="IPR012902">
    <property type="entry name" value="N_methyl_site"/>
</dbReference>
<reference evidence="3 4" key="1">
    <citation type="submission" date="2019-02" db="EMBL/GenBank/DDBJ databases">
        <title>Deep-cultivation of Planctomycetes and their phenomic and genomic characterization uncovers novel biology.</title>
        <authorList>
            <person name="Wiegand S."/>
            <person name="Jogler M."/>
            <person name="Boedeker C."/>
            <person name="Pinto D."/>
            <person name="Vollmers J."/>
            <person name="Rivas-Marin E."/>
            <person name="Kohn T."/>
            <person name="Peeters S.H."/>
            <person name="Heuer A."/>
            <person name="Rast P."/>
            <person name="Oberbeckmann S."/>
            <person name="Bunk B."/>
            <person name="Jeske O."/>
            <person name="Meyerdierks A."/>
            <person name="Storesund J.E."/>
            <person name="Kallscheuer N."/>
            <person name="Luecker S."/>
            <person name="Lage O.M."/>
            <person name="Pohl T."/>
            <person name="Merkel B.J."/>
            <person name="Hornburger P."/>
            <person name="Mueller R.-W."/>
            <person name="Bruemmer F."/>
            <person name="Labrenz M."/>
            <person name="Spormann A.M."/>
            <person name="Op den Camp H."/>
            <person name="Overmann J."/>
            <person name="Amann R."/>
            <person name="Jetten M.S.M."/>
            <person name="Mascher T."/>
            <person name="Medema M.H."/>
            <person name="Devos D.P."/>
            <person name="Kaster A.-K."/>
            <person name="Ovreas L."/>
            <person name="Rohde M."/>
            <person name="Galperin M.Y."/>
            <person name="Jogler C."/>
        </authorList>
    </citation>
    <scope>NUCLEOTIDE SEQUENCE [LARGE SCALE GENOMIC DNA]</scope>
    <source>
        <strain evidence="3 4">Pla175</strain>
    </source>
</reference>
<protein>
    <recommendedName>
        <fullName evidence="5">Type II secretion system protein G</fullName>
    </recommendedName>
</protein>
<evidence type="ECO:0000313" key="3">
    <source>
        <dbReference type="EMBL" id="QDU90177.1"/>
    </source>
</evidence>
<keyword evidence="2" id="KW-0812">Transmembrane</keyword>
<dbReference type="AlphaFoldDB" id="A0A518DFB6"/>
<dbReference type="SUPFAM" id="SSF54523">
    <property type="entry name" value="Pili subunits"/>
    <property type="match status" value="1"/>
</dbReference>
<organism evidence="3 4">
    <name type="scientific">Pirellulimonas nuda</name>
    <dbReference type="NCBI Taxonomy" id="2528009"/>
    <lineage>
        <taxon>Bacteria</taxon>
        <taxon>Pseudomonadati</taxon>
        <taxon>Planctomycetota</taxon>
        <taxon>Planctomycetia</taxon>
        <taxon>Pirellulales</taxon>
        <taxon>Lacipirellulaceae</taxon>
        <taxon>Pirellulimonas</taxon>
    </lineage>
</organism>
<feature type="region of interest" description="Disordered" evidence="1">
    <location>
        <begin position="23"/>
        <end position="46"/>
    </location>
</feature>
<dbReference type="Pfam" id="PF07963">
    <property type="entry name" value="N_methyl"/>
    <property type="match status" value="1"/>
</dbReference>
<dbReference type="RefSeq" id="WP_197526944.1">
    <property type="nucleotide sequence ID" value="NZ_CP036291.1"/>
</dbReference>
<dbReference type="InterPro" id="IPR045584">
    <property type="entry name" value="Pilin-like"/>
</dbReference>
<dbReference type="NCBIfam" id="TIGR02532">
    <property type="entry name" value="IV_pilin_GFxxxE"/>
    <property type="match status" value="1"/>
</dbReference>
<evidence type="ECO:0000256" key="1">
    <source>
        <dbReference type="SAM" id="MobiDB-lite"/>
    </source>
</evidence>
<keyword evidence="2" id="KW-1133">Transmembrane helix</keyword>
<dbReference type="Gene3D" id="3.30.700.10">
    <property type="entry name" value="Glycoprotein, Type 4 Pilin"/>
    <property type="match status" value="1"/>
</dbReference>
<dbReference type="KEGG" id="pnd:Pla175_35790"/>
<dbReference type="EMBL" id="CP036291">
    <property type="protein sequence ID" value="QDU90177.1"/>
    <property type="molecule type" value="Genomic_DNA"/>
</dbReference>
<gene>
    <name evidence="3" type="ORF">Pla175_35790</name>
</gene>
<evidence type="ECO:0000313" key="4">
    <source>
        <dbReference type="Proteomes" id="UP000317429"/>
    </source>
</evidence>
<evidence type="ECO:0008006" key="5">
    <source>
        <dbReference type="Google" id="ProtNLM"/>
    </source>
</evidence>
<evidence type="ECO:0000256" key="2">
    <source>
        <dbReference type="SAM" id="Phobius"/>
    </source>
</evidence>
<sequence>MKPTLQNTNDLAAQPSYRIALRVPPTPSASADKPRPRQRTIPVRASGQSPARRAVTLVELLIVIAIISILATLMLGVGAAAGETARRARTQSVITRLHALMVEHIDGYANRRVELNQSVEGALDTTFSAAQRRQRGQALADVRLYGLRELMLMEMPDRWSDVALADITAANYPAPVYLERAPSLNSLYRRRLRQLNVATNAKTGMTNTKDEILANQSAECFYLFIMNATADGEAPSLFKESEVGDTDGDGAPEFLDGWGKPIAFLRWAPSYQSDVQMNARNFLNDNDWREKAAADHDPLDIFRRDPYAYRLLPLIVSGGGDEVLGLSAPADADVPWRASLAPFSLANSLYYLKPFGDYSNRNLAGESLGSGAADNLTNHLIATRIRE</sequence>
<dbReference type="Proteomes" id="UP000317429">
    <property type="component" value="Chromosome"/>
</dbReference>
<feature type="transmembrane region" description="Helical" evidence="2">
    <location>
        <begin position="60"/>
        <end position="81"/>
    </location>
</feature>
<keyword evidence="2" id="KW-0472">Membrane</keyword>